<evidence type="ECO:0000313" key="3">
    <source>
        <dbReference type="Proteomes" id="UP001420932"/>
    </source>
</evidence>
<feature type="compositionally biased region" description="Gly residues" evidence="1">
    <location>
        <begin position="204"/>
        <end position="218"/>
    </location>
</feature>
<dbReference type="GO" id="GO:0009658">
    <property type="term" value="P:chloroplast organization"/>
    <property type="evidence" value="ECO:0007669"/>
    <property type="project" value="TreeGrafter"/>
</dbReference>
<proteinExistence type="predicted"/>
<dbReference type="GO" id="GO:0017126">
    <property type="term" value="P:nucleologenesis"/>
    <property type="evidence" value="ECO:0007669"/>
    <property type="project" value="TreeGrafter"/>
</dbReference>
<feature type="region of interest" description="Disordered" evidence="1">
    <location>
        <begin position="1"/>
        <end position="88"/>
    </location>
</feature>
<protein>
    <submittedName>
        <fullName evidence="2">Uncharacterized protein</fullName>
    </submittedName>
</protein>
<dbReference type="PANTHER" id="PTHR33415:SF12">
    <property type="entry name" value="PROTEIN EMBRYO DEFECTIVE 514"/>
    <property type="match status" value="1"/>
</dbReference>
<reference evidence="2 3" key="1">
    <citation type="submission" date="2024-01" db="EMBL/GenBank/DDBJ databases">
        <title>Genome assemblies of Stephania.</title>
        <authorList>
            <person name="Yang L."/>
        </authorList>
    </citation>
    <scope>NUCLEOTIDE SEQUENCE [LARGE SCALE GENOMIC DNA]</scope>
    <source>
        <strain evidence="2">YNDBR</strain>
        <tissue evidence="2">Leaf</tissue>
    </source>
</reference>
<feature type="compositionally biased region" description="Acidic residues" evidence="1">
    <location>
        <begin position="16"/>
        <end position="26"/>
    </location>
</feature>
<dbReference type="Gene3D" id="3.10.450.40">
    <property type="match status" value="1"/>
</dbReference>
<gene>
    <name evidence="2" type="ORF">Syun_023623</name>
</gene>
<dbReference type="EMBL" id="JBBNAF010000010">
    <property type="protein sequence ID" value="KAK9107612.1"/>
    <property type="molecule type" value="Genomic_DNA"/>
</dbReference>
<feature type="compositionally biased region" description="Polar residues" evidence="1">
    <location>
        <begin position="31"/>
        <end position="41"/>
    </location>
</feature>
<feature type="compositionally biased region" description="Low complexity" evidence="1">
    <location>
        <begin position="1"/>
        <end position="15"/>
    </location>
</feature>
<evidence type="ECO:0000313" key="2">
    <source>
        <dbReference type="EMBL" id="KAK9107612.1"/>
    </source>
</evidence>
<dbReference type="GO" id="GO:0009507">
    <property type="term" value="C:chloroplast"/>
    <property type="evidence" value="ECO:0007669"/>
    <property type="project" value="TreeGrafter"/>
</dbReference>
<dbReference type="Proteomes" id="UP001420932">
    <property type="component" value="Unassembled WGS sequence"/>
</dbReference>
<feature type="compositionally biased region" description="Basic residues" evidence="1">
    <location>
        <begin position="219"/>
        <end position="232"/>
    </location>
</feature>
<accession>A0AAP0FIX6</accession>
<comment type="caution">
    <text evidence="2">The sequence shown here is derived from an EMBL/GenBank/DDBJ whole genome shotgun (WGS) entry which is preliminary data.</text>
</comment>
<feature type="compositionally biased region" description="Acidic residues" evidence="1">
    <location>
        <begin position="51"/>
        <end position="64"/>
    </location>
</feature>
<dbReference type="GO" id="GO:1901259">
    <property type="term" value="P:chloroplast rRNA processing"/>
    <property type="evidence" value="ECO:0007669"/>
    <property type="project" value="TreeGrafter"/>
</dbReference>
<evidence type="ECO:0000256" key="1">
    <source>
        <dbReference type="SAM" id="MobiDB-lite"/>
    </source>
</evidence>
<organism evidence="2 3">
    <name type="scientific">Stephania yunnanensis</name>
    <dbReference type="NCBI Taxonomy" id="152371"/>
    <lineage>
        <taxon>Eukaryota</taxon>
        <taxon>Viridiplantae</taxon>
        <taxon>Streptophyta</taxon>
        <taxon>Embryophyta</taxon>
        <taxon>Tracheophyta</taxon>
        <taxon>Spermatophyta</taxon>
        <taxon>Magnoliopsida</taxon>
        <taxon>Ranunculales</taxon>
        <taxon>Menispermaceae</taxon>
        <taxon>Menispermoideae</taxon>
        <taxon>Cissampelideae</taxon>
        <taxon>Stephania</taxon>
    </lineage>
</organism>
<dbReference type="AlphaFoldDB" id="A0AAP0FIX6"/>
<keyword evidence="3" id="KW-1185">Reference proteome</keyword>
<dbReference type="Pfam" id="PF11523">
    <property type="entry name" value="DUF3223"/>
    <property type="match status" value="1"/>
</dbReference>
<feature type="compositionally biased region" description="Basic and acidic residues" evidence="1">
    <location>
        <begin position="65"/>
        <end position="88"/>
    </location>
</feature>
<dbReference type="InterPro" id="IPR044673">
    <property type="entry name" value="DCL-like"/>
</dbReference>
<feature type="region of interest" description="Disordered" evidence="1">
    <location>
        <begin position="197"/>
        <end position="232"/>
    </location>
</feature>
<name>A0AAP0FIX6_9MAGN</name>
<dbReference type="GO" id="GO:0005634">
    <property type="term" value="C:nucleus"/>
    <property type="evidence" value="ECO:0007669"/>
    <property type="project" value="TreeGrafter"/>
</dbReference>
<sequence>MAEVQETVAATADETTAMDESMDDVVEPSGPAQQSNPSETLNGEAKRPRESEEENNGTDADDSDAAAKKQKVEKSVEEQRLEELEEKSPEIVSLGPKKFCSSEEMFNYFFKFLHCWAPNIDVNKYEHLVLLDLLKKGHSEADKKIGAGVRAFQIRNHPMWKSRCFFIVRQDDSVDDFSFRKCVDRILPLPEEMKVKQGANKVLGGRGGSRGGGRGGRGGGRRGGHGRGRGGR</sequence>
<dbReference type="PANTHER" id="PTHR33415">
    <property type="entry name" value="PROTEIN EMBRYO DEFECTIVE 514"/>
    <property type="match status" value="1"/>
</dbReference>
<dbReference type="FunFam" id="3.10.450.40:FF:000016">
    <property type="entry name" value="Predicted protein"/>
    <property type="match status" value="1"/>
</dbReference>